<accession>A0A6A4IAA4</accession>
<dbReference type="EMBL" id="ML769395">
    <property type="protein sequence ID" value="KAE9407576.1"/>
    <property type="molecule type" value="Genomic_DNA"/>
</dbReference>
<feature type="binding site" evidence="6">
    <location>
        <position position="248"/>
    </location>
    <ligand>
        <name>Ca(2+)</name>
        <dbReference type="ChEBI" id="CHEBI:29108"/>
        <label>1</label>
        <note>catalytic</note>
    </ligand>
</feature>
<dbReference type="InterPro" id="IPR051288">
    <property type="entry name" value="Serum_paraoxonase/arylesterase"/>
</dbReference>
<evidence type="ECO:0000313" key="10">
    <source>
        <dbReference type="Proteomes" id="UP000799118"/>
    </source>
</evidence>
<dbReference type="InterPro" id="IPR002640">
    <property type="entry name" value="Arylesterase"/>
</dbReference>
<feature type="disulfide bond" description="In form B" evidence="7">
    <location>
        <begin position="47"/>
        <end position="386"/>
    </location>
</feature>
<dbReference type="Proteomes" id="UP000799118">
    <property type="component" value="Unassembled WGS sequence"/>
</dbReference>
<proteinExistence type="inferred from homology"/>
<keyword evidence="6" id="KW-0479">Metal-binding</keyword>
<dbReference type="InterPro" id="IPR011042">
    <property type="entry name" value="6-blade_b-propeller_TolB-like"/>
</dbReference>
<evidence type="ECO:0000256" key="4">
    <source>
        <dbReference type="ARBA" id="ARBA00023180"/>
    </source>
</evidence>
<dbReference type="GO" id="GO:0046872">
    <property type="term" value="F:metal ion binding"/>
    <property type="evidence" value="ECO:0007669"/>
    <property type="project" value="UniProtKB-KW"/>
</dbReference>
<name>A0A6A4IAA4_9AGAR</name>
<keyword evidence="6" id="KW-0106">Calcium</keyword>
<protein>
    <submittedName>
        <fullName evidence="9">Serum paraoxonase/arylesterase</fullName>
    </submittedName>
</protein>
<feature type="active site" description="Proton acceptor" evidence="5">
    <location>
        <position position="126"/>
    </location>
</feature>
<evidence type="ECO:0000256" key="6">
    <source>
        <dbReference type="PIRSR" id="PIRSR602640-2"/>
    </source>
</evidence>
<feature type="binding site" evidence="6">
    <location>
        <position position="193"/>
    </location>
    <ligand>
        <name>Ca(2+)</name>
        <dbReference type="ChEBI" id="CHEBI:29108"/>
        <label>1</label>
        <note>catalytic</note>
    </ligand>
</feature>
<dbReference type="PANTHER" id="PTHR11799:SF12">
    <property type="entry name" value="PARAOXONASE-RELATED"/>
    <property type="match status" value="1"/>
</dbReference>
<feature type="glycosylation site" description="N-linked (GlcNAc...) asparagine" evidence="8">
    <location>
        <position position="293"/>
    </location>
</feature>
<dbReference type="GO" id="GO:0004064">
    <property type="term" value="F:arylesterase activity"/>
    <property type="evidence" value="ECO:0007669"/>
    <property type="project" value="InterPro"/>
</dbReference>
<sequence length="388" mass="42350">MANVLLTVVCVSCAILAVFYQMYLDPFLRILGFFRTVQTFGLDDSNCKKIPGVQACEKIVLHQPTGILYLACTSQESRVNWSPATEKFNAQGRSANDYVAMFDPATLKVTRMEFENFESDQPISVHGMDIVPSATNARELYVYLVNHRAPPAGQDVTVVGADSVIEVFKGTVFGKRLTHIQTIRDPTIITPNDVAGQGDGKGFFFTNDHGTKTGFARNLNGFFPTTSVGYCHVDRGCKIAASSLLSSNGIVKASNDTIYVASTLGAKITVFERQADDSLLLTDVIPVGQALDNLSLDSDGVVWAAGFPKPSDMVEHMKKPKHLSPTSAFKIYINTGPNSFYGEKYKVEKVLEDDGKMVSGSTSVVHDSERKRLFLHGTAASYLTTCNI</sequence>
<keyword evidence="2" id="KW-0378">Hydrolase</keyword>
<feature type="binding site" evidence="6">
    <location>
        <position position="293"/>
    </location>
    <ligand>
        <name>Ca(2+)</name>
        <dbReference type="ChEBI" id="CHEBI:29108"/>
        <label>1</label>
        <note>catalytic</note>
    </ligand>
</feature>
<dbReference type="Gene3D" id="2.120.10.30">
    <property type="entry name" value="TolB, C-terminal domain"/>
    <property type="match status" value="1"/>
</dbReference>
<reference evidence="9" key="1">
    <citation type="journal article" date="2019" name="Environ. Microbiol.">
        <title>Fungal ecological strategies reflected in gene transcription - a case study of two litter decomposers.</title>
        <authorList>
            <person name="Barbi F."/>
            <person name="Kohler A."/>
            <person name="Barry K."/>
            <person name="Baskaran P."/>
            <person name="Daum C."/>
            <person name="Fauchery L."/>
            <person name="Ihrmark K."/>
            <person name="Kuo A."/>
            <person name="LaButti K."/>
            <person name="Lipzen A."/>
            <person name="Morin E."/>
            <person name="Grigoriev I.V."/>
            <person name="Henrissat B."/>
            <person name="Lindahl B."/>
            <person name="Martin F."/>
        </authorList>
    </citation>
    <scope>NUCLEOTIDE SEQUENCE</scope>
    <source>
        <strain evidence="9">JB14</strain>
    </source>
</reference>
<dbReference type="OrthoDB" id="5307922at2759"/>
<keyword evidence="4 8" id="KW-0325">Glycoprotein</keyword>
<comment type="PTM">
    <text evidence="8">Glycosylated.</text>
</comment>
<evidence type="ECO:0000256" key="1">
    <source>
        <dbReference type="ARBA" id="ARBA00008595"/>
    </source>
</evidence>
<dbReference type="Pfam" id="PF01731">
    <property type="entry name" value="Arylesterase"/>
    <property type="match status" value="1"/>
</dbReference>
<evidence type="ECO:0000256" key="5">
    <source>
        <dbReference type="PIRSR" id="PIRSR602640-1"/>
    </source>
</evidence>
<comment type="cofactor">
    <cofactor evidence="6">
        <name>Ca(2+)</name>
        <dbReference type="ChEBI" id="CHEBI:29108"/>
    </cofactor>
    <text evidence="6">Binds 2 calcium ions per subunit.</text>
</comment>
<evidence type="ECO:0000256" key="2">
    <source>
        <dbReference type="ARBA" id="ARBA00022801"/>
    </source>
</evidence>
<gene>
    <name evidence="9" type="ORF">BT96DRAFT_874579</name>
</gene>
<comment type="similarity">
    <text evidence="1">Belongs to the paraoxonase family.</text>
</comment>
<evidence type="ECO:0000256" key="8">
    <source>
        <dbReference type="PIRSR" id="PIRSR602640-4"/>
    </source>
</evidence>
<evidence type="ECO:0000256" key="3">
    <source>
        <dbReference type="ARBA" id="ARBA00023157"/>
    </source>
</evidence>
<organism evidence="9 10">
    <name type="scientific">Gymnopus androsaceus JB14</name>
    <dbReference type="NCBI Taxonomy" id="1447944"/>
    <lineage>
        <taxon>Eukaryota</taxon>
        <taxon>Fungi</taxon>
        <taxon>Dikarya</taxon>
        <taxon>Basidiomycota</taxon>
        <taxon>Agaricomycotina</taxon>
        <taxon>Agaricomycetes</taxon>
        <taxon>Agaricomycetidae</taxon>
        <taxon>Agaricales</taxon>
        <taxon>Marasmiineae</taxon>
        <taxon>Omphalotaceae</taxon>
        <taxon>Gymnopus</taxon>
    </lineage>
</organism>
<dbReference type="SUPFAM" id="SSF63829">
    <property type="entry name" value="Calcium-dependent phosphotriesterase"/>
    <property type="match status" value="1"/>
</dbReference>
<dbReference type="PANTHER" id="PTHR11799">
    <property type="entry name" value="PARAOXONASE"/>
    <property type="match status" value="1"/>
</dbReference>
<evidence type="ECO:0000256" key="7">
    <source>
        <dbReference type="PIRSR" id="PIRSR602640-3"/>
    </source>
</evidence>
<dbReference type="AlphaFoldDB" id="A0A6A4IAA4"/>
<keyword evidence="10" id="KW-1185">Reference proteome</keyword>
<feature type="binding site" evidence="6">
    <location>
        <position position="292"/>
    </location>
    <ligand>
        <name>Ca(2+)</name>
        <dbReference type="ChEBI" id="CHEBI:29108"/>
        <label>1</label>
        <note>catalytic</note>
    </ligand>
</feature>
<evidence type="ECO:0000313" key="9">
    <source>
        <dbReference type="EMBL" id="KAE9407576.1"/>
    </source>
</evidence>
<keyword evidence="3 7" id="KW-1015">Disulfide bond</keyword>
<feature type="binding site" evidence="6">
    <location>
        <position position="192"/>
    </location>
    <ligand>
        <name>Ca(2+)</name>
        <dbReference type="ChEBI" id="CHEBI:29108"/>
        <label>1</label>
        <note>catalytic</note>
    </ligand>
</feature>